<dbReference type="InterPro" id="IPR036700">
    <property type="entry name" value="BOBF_sf"/>
</dbReference>
<dbReference type="Proteomes" id="UP001139474">
    <property type="component" value="Unassembled WGS sequence"/>
</dbReference>
<dbReference type="RefSeq" id="WP_253620112.1">
    <property type="nucleotide sequence ID" value="NZ_JAMZDE010000008.1"/>
</dbReference>
<dbReference type="EMBL" id="JAMZDE010000008">
    <property type="protein sequence ID" value="MCP1340259.1"/>
    <property type="molecule type" value="Genomic_DNA"/>
</dbReference>
<accession>A0A9X2JTD8</accession>
<keyword evidence="1" id="KW-0732">Signal</keyword>
<gene>
    <name evidence="2" type="ORF">NJR55_11735</name>
</gene>
<feature type="signal peptide" evidence="1">
    <location>
        <begin position="1"/>
        <end position="19"/>
    </location>
</feature>
<proteinExistence type="predicted"/>
<evidence type="ECO:0000313" key="2">
    <source>
        <dbReference type="EMBL" id="MCP1340259.1"/>
    </source>
</evidence>
<keyword evidence="3" id="KW-1185">Reference proteome</keyword>
<sequence>MLRTTLIASAIAAAFSVQAQNFEQKPDQTWVSISGEVATASPESFTLDYGDGYITVEMDDWDWYVNEGSALLSGDNVTVYGEVDNDFAEDAKIEASSVYVENLDSYFYASATDEESGEINASLDVIAMDTMSPVDINGTVTSVDDSADEFTIDNGIQKVTVDVSQMSTNLLDNVGFQQIEKDDYVSVSGEFSDDITGDIQVTAKRVTTAEIF</sequence>
<evidence type="ECO:0000313" key="3">
    <source>
        <dbReference type="Proteomes" id="UP001139474"/>
    </source>
</evidence>
<name>A0A9X2JTD8_9GAMM</name>
<comment type="caution">
    <text evidence="2">The sequence shown here is derived from an EMBL/GenBank/DDBJ whole genome shotgun (WGS) entry which is preliminary data.</text>
</comment>
<feature type="chain" id="PRO_5040790854" description="Bacterial OB-fold domain-containing protein" evidence="1">
    <location>
        <begin position="20"/>
        <end position="212"/>
    </location>
</feature>
<organism evidence="2 3">
    <name type="scientific">Idiomarina rhizosphaerae</name>
    <dbReference type="NCBI Taxonomy" id="2961572"/>
    <lineage>
        <taxon>Bacteria</taxon>
        <taxon>Pseudomonadati</taxon>
        <taxon>Pseudomonadota</taxon>
        <taxon>Gammaproteobacteria</taxon>
        <taxon>Alteromonadales</taxon>
        <taxon>Idiomarinaceae</taxon>
        <taxon>Idiomarina</taxon>
    </lineage>
</organism>
<dbReference type="SUPFAM" id="SSF101756">
    <property type="entry name" value="Hypothetical protein YgiW"/>
    <property type="match status" value="1"/>
</dbReference>
<evidence type="ECO:0000256" key="1">
    <source>
        <dbReference type="SAM" id="SignalP"/>
    </source>
</evidence>
<dbReference type="Gene3D" id="2.40.50.200">
    <property type="entry name" value="Bacterial OB-fold"/>
    <property type="match status" value="1"/>
</dbReference>
<evidence type="ECO:0008006" key="4">
    <source>
        <dbReference type="Google" id="ProtNLM"/>
    </source>
</evidence>
<protein>
    <recommendedName>
        <fullName evidence="4">Bacterial OB-fold domain-containing protein</fullName>
    </recommendedName>
</protein>
<reference evidence="2" key="1">
    <citation type="submission" date="2022-06" db="EMBL/GenBank/DDBJ databases">
        <title>Idiomarina rhizosphaerae M1R2S28.</title>
        <authorList>
            <person name="Sun J.-Q."/>
            <person name="Li L.-F."/>
        </authorList>
    </citation>
    <scope>NUCLEOTIDE SEQUENCE</scope>
    <source>
        <strain evidence="2">M1R2S28</strain>
    </source>
</reference>
<dbReference type="AlphaFoldDB" id="A0A9X2JTD8"/>